<protein>
    <recommendedName>
        <fullName evidence="5">Methyltransferase small domain-containing protein</fullName>
    </recommendedName>
</protein>
<dbReference type="GO" id="GO:0032259">
    <property type="term" value="P:methylation"/>
    <property type="evidence" value="ECO:0007669"/>
    <property type="project" value="UniProtKB-KW"/>
</dbReference>
<dbReference type="InterPro" id="IPR007848">
    <property type="entry name" value="Small_mtfrase_dom"/>
</dbReference>
<dbReference type="CDD" id="cd02440">
    <property type="entry name" value="AdoMet_MTases"/>
    <property type="match status" value="1"/>
</dbReference>
<keyword evidence="1" id="KW-0489">Methyltransferase</keyword>
<dbReference type="Gene3D" id="3.40.50.150">
    <property type="entry name" value="Vaccinia Virus protein VP39"/>
    <property type="match status" value="1"/>
</dbReference>
<evidence type="ECO:0000259" key="5">
    <source>
        <dbReference type="Pfam" id="PF05175"/>
    </source>
</evidence>
<evidence type="ECO:0000313" key="7">
    <source>
        <dbReference type="Proteomes" id="UP000178656"/>
    </source>
</evidence>
<evidence type="ECO:0000256" key="4">
    <source>
        <dbReference type="SAM" id="Phobius"/>
    </source>
</evidence>
<dbReference type="PANTHER" id="PTHR13610:SF9">
    <property type="entry name" value="FI06469P"/>
    <property type="match status" value="1"/>
</dbReference>
<dbReference type="SUPFAM" id="SSF53335">
    <property type="entry name" value="S-adenosyl-L-methionine-dependent methyltransferases"/>
    <property type="match status" value="1"/>
</dbReference>
<comment type="caution">
    <text evidence="6">The sequence shown here is derived from an EMBL/GenBank/DDBJ whole genome shotgun (WGS) entry which is preliminary data.</text>
</comment>
<feature type="domain" description="Methyltransferase small" evidence="5">
    <location>
        <begin position="49"/>
        <end position="117"/>
    </location>
</feature>
<accession>A0A1F5TDD0</accession>
<feature type="transmembrane region" description="Helical" evidence="4">
    <location>
        <begin position="6"/>
        <end position="30"/>
    </location>
</feature>
<evidence type="ECO:0000313" key="6">
    <source>
        <dbReference type="EMBL" id="OGF36461.1"/>
    </source>
</evidence>
<dbReference type="Proteomes" id="UP000178656">
    <property type="component" value="Unassembled WGS sequence"/>
</dbReference>
<dbReference type="PANTHER" id="PTHR13610">
    <property type="entry name" value="METHYLTRANSFERASE DOMAIN-CONTAINING PROTEIN"/>
    <property type="match status" value="1"/>
</dbReference>
<evidence type="ECO:0000256" key="2">
    <source>
        <dbReference type="ARBA" id="ARBA00022679"/>
    </source>
</evidence>
<keyword evidence="2" id="KW-0808">Transferase</keyword>
<organism evidence="6 7">
    <name type="scientific">Candidatus Falkowbacteria bacterium RIFOXYC2_FULL_48_21</name>
    <dbReference type="NCBI Taxonomy" id="1798005"/>
    <lineage>
        <taxon>Bacteria</taxon>
        <taxon>Candidatus Falkowiibacteriota</taxon>
    </lineage>
</organism>
<dbReference type="InterPro" id="IPR026170">
    <property type="entry name" value="FAM173A/B"/>
</dbReference>
<dbReference type="EMBL" id="MFGM01000035">
    <property type="protein sequence ID" value="OGF36461.1"/>
    <property type="molecule type" value="Genomic_DNA"/>
</dbReference>
<evidence type="ECO:0000256" key="3">
    <source>
        <dbReference type="ARBA" id="ARBA00022691"/>
    </source>
</evidence>
<dbReference type="InterPro" id="IPR029063">
    <property type="entry name" value="SAM-dependent_MTases_sf"/>
</dbReference>
<keyword evidence="4" id="KW-1133">Transmembrane helix</keyword>
<keyword evidence="4" id="KW-0472">Membrane</keyword>
<reference evidence="6 7" key="1">
    <citation type="journal article" date="2016" name="Nat. Commun.">
        <title>Thousands of microbial genomes shed light on interconnected biogeochemical processes in an aquifer system.</title>
        <authorList>
            <person name="Anantharaman K."/>
            <person name="Brown C.T."/>
            <person name="Hug L.A."/>
            <person name="Sharon I."/>
            <person name="Castelle C.J."/>
            <person name="Probst A.J."/>
            <person name="Thomas B.C."/>
            <person name="Singh A."/>
            <person name="Wilkins M.J."/>
            <person name="Karaoz U."/>
            <person name="Brodie E.L."/>
            <person name="Williams K.H."/>
            <person name="Hubbard S.S."/>
            <person name="Banfield J.F."/>
        </authorList>
    </citation>
    <scope>NUCLEOTIDE SEQUENCE [LARGE SCALE GENOMIC DNA]</scope>
</reference>
<dbReference type="AlphaFoldDB" id="A0A1F5TDD0"/>
<dbReference type="GO" id="GO:0016279">
    <property type="term" value="F:protein-lysine N-methyltransferase activity"/>
    <property type="evidence" value="ECO:0007669"/>
    <property type="project" value="InterPro"/>
</dbReference>
<keyword evidence="4" id="KW-0812">Transmembrane</keyword>
<proteinExistence type="predicted"/>
<evidence type="ECO:0000256" key="1">
    <source>
        <dbReference type="ARBA" id="ARBA00022603"/>
    </source>
</evidence>
<name>A0A1F5TDD0_9BACT</name>
<keyword evidence="3" id="KW-0949">S-adenosyl-L-methionine</keyword>
<gene>
    <name evidence="6" type="ORF">A2482_04125</name>
</gene>
<sequence>MSLLIIAIIAAAIIFAVLIIYFIFFFNFVFLGHNLPTGKEAQGLVEKFLVSNGKTNANFIDLGCATGIFSCALKERFPNLNITAADKDCLRILLAKLRAKLLKRDVNFITKNIFALDVSRADVVYTYLWYSVMPPLEKKLLAELKPGAIVIANESFFPTWRPVKVIDIYPGKNNSERLFIYKK</sequence>
<dbReference type="Pfam" id="PF05175">
    <property type="entry name" value="MTS"/>
    <property type="match status" value="1"/>
</dbReference>